<sequence length="1334" mass="146639">MPGLINKGKRSALPLSTSEITSCVRGYTLAMTASLTYNNIEDHPIEGLFIYPLDECSTVVGFEAMISSRIVTVQIKDKAKIDDCYFDCCTVANGTFQNGSGHIMLDEDLERTVLVVNLGIIPPLETVTVLVSTSSELMALPSGAIRVTSPPVCTPKVQRYINEEHSHSQNPTRNKDRHHCALGPHDQTTVNSQLCLAWLLEEEPINSIDYEFNFQLEIRGPCLLAGVESPTHAIRADADPSAHSATNIVVTLADKYTYDRPVEIIIYPSEPHMPHILIEDGDMTPEEYDEHLKGRSDFIKGVKKDPSCEKKVEIIRKRLHKDILHNPVVMLNFCPDLKAVPSDLKRVQGEFIFLIDRSGSMSGVNISRVKDAMLVILKSLVPACLFNIIGFGSTFKTLFPASQTYSEDTLAIACDYIKKIRADMGGTNILSPLSWILHQPLYRGHPRLLFLLTDGAVSNTGTVIELVRSHSLITRCFSFGIGQSACRRLVIGLSTVSKGTAEFLAEGERLQPKMIRSLKKSMSPVLSDVTVDWLFPETKEVLLSPTGATHLFPGDHLIGYCVVCDTSRYHPNPKSDKRRRYSMMRSNESASSVFYHSQEEDPAKSICEGRGLPGEGMVVSLGDGYQETLSESTAVNTEQAMMDKTINISITSLMVECKSEDSAAHSDQGMQIKINFLIDSGMDAKSSPRRRAYSTNQIVDYNPVKRAFTPSDPSSAVAKNPLRRAKIQELVGQPSPDYGVQWVADFQEGVAQGQEQDLPQLGASLKTVAKTMTFEDSSRSSTDSPSVSSTGDPGKRGIIAFQVLAALYTLTATGRKDPGKCSLEHRSWSNGYPHQLCEIETPLEGPSLDPLLSQSAPGSQPGGDCKAVISGLLCGRPVRWEVAFDIEPFLKGREREEKVHEDLWNETFHHLAGRSIIQDFEQMAEKECEIEHGSGRRYQLNAIHTSKACNILSKYTAFVPIDLDSNEYLPIFIEYTSPGDTSKPSSQLGSRSNSRRNRGYSIGLGRSQSGCISEGGEDGFSAMNIEDGVSPCSTPSSSGWDRCSFVEGKKKTKCHLKQLLWVANGRNSFLVNFGTPCISPCKQVQFPQRSPSVSSVHSQRSAESLFSARLSLSRTRLLTKAARGFMCRSPSKTSESVSESESENNDYIPLVSLQLACGAFVLSSAFCEAINIPMEKLKWTSPFASHRQSASHMSHASSRKTEGNRPRSPQTENGLPADPGPSPGNSQTDSGRGSESEGVDTPPPISSLQKYLEPEGMVWATAVALAWLEHSSAGYFIEWELIAAKASMWLNSQVIPEGRDLASVKAAARQLFVILRHWDENLQLTMLCYNPSSV</sequence>
<dbReference type="Pfam" id="PF13757">
    <property type="entry name" value="VIT_2"/>
    <property type="match status" value="1"/>
</dbReference>
<dbReference type="InterPro" id="IPR002035">
    <property type="entry name" value="VWF_A"/>
</dbReference>
<evidence type="ECO:0000313" key="4">
    <source>
        <dbReference type="EMBL" id="MBN3318679.1"/>
    </source>
</evidence>
<dbReference type="Pfam" id="PF13768">
    <property type="entry name" value="VWA_3"/>
    <property type="match status" value="1"/>
</dbReference>
<feature type="domain" description="VIT" evidence="3">
    <location>
        <begin position="1"/>
        <end position="135"/>
    </location>
</feature>
<dbReference type="InterPro" id="IPR036465">
    <property type="entry name" value="vWFA_dom_sf"/>
</dbReference>
<feature type="compositionally biased region" description="Low complexity" evidence="1">
    <location>
        <begin position="779"/>
        <end position="792"/>
    </location>
</feature>
<dbReference type="SUPFAM" id="SSF53300">
    <property type="entry name" value="vWA-like"/>
    <property type="match status" value="1"/>
</dbReference>
<dbReference type="Proteomes" id="UP000736164">
    <property type="component" value="Unassembled WGS sequence"/>
</dbReference>
<evidence type="ECO:0000256" key="1">
    <source>
        <dbReference type="SAM" id="MobiDB-lite"/>
    </source>
</evidence>
<dbReference type="PANTHER" id="PTHR46299:SF1">
    <property type="entry name" value="VON WILLEBRAND FACTOR A DOMAIN-CONTAINING PROTEIN 5B1"/>
    <property type="match status" value="1"/>
</dbReference>
<feature type="domain" description="VWFA" evidence="2">
    <location>
        <begin position="350"/>
        <end position="522"/>
    </location>
</feature>
<dbReference type="InterPro" id="IPR052627">
    <property type="entry name" value="VWA_domain-containing"/>
</dbReference>
<dbReference type="PROSITE" id="PS51468">
    <property type="entry name" value="VIT"/>
    <property type="match status" value="1"/>
</dbReference>
<dbReference type="EMBL" id="JAAWVO010040787">
    <property type="protein sequence ID" value="MBN3318679.1"/>
    <property type="molecule type" value="Genomic_DNA"/>
</dbReference>
<accession>A0A8J7TCP7</accession>
<dbReference type="InterPro" id="IPR013694">
    <property type="entry name" value="VIT"/>
</dbReference>
<evidence type="ECO:0000259" key="2">
    <source>
        <dbReference type="PROSITE" id="PS50234"/>
    </source>
</evidence>
<feature type="non-terminal residue" evidence="4">
    <location>
        <position position="1"/>
    </location>
</feature>
<feature type="region of interest" description="Disordered" evidence="1">
    <location>
        <begin position="773"/>
        <end position="793"/>
    </location>
</feature>
<feature type="compositionally biased region" description="Polar residues" evidence="1">
    <location>
        <begin position="1183"/>
        <end position="1196"/>
    </location>
</feature>
<dbReference type="PROSITE" id="PS50234">
    <property type="entry name" value="VWFA"/>
    <property type="match status" value="1"/>
</dbReference>
<evidence type="ECO:0000313" key="5">
    <source>
        <dbReference type="Proteomes" id="UP000736164"/>
    </source>
</evidence>
<protein>
    <submittedName>
        <fullName evidence="4">VW5B1 protein</fullName>
    </submittedName>
</protein>
<gene>
    <name evidence="4" type="primary">Vwa5b1</name>
    <name evidence="4" type="ORF">GTO95_0010361</name>
</gene>
<organism evidence="4 5">
    <name type="scientific">Atractosteus spatula</name>
    <name type="common">Alligator gar</name>
    <name type="synonym">Lepisosteus spatula</name>
    <dbReference type="NCBI Taxonomy" id="7917"/>
    <lineage>
        <taxon>Eukaryota</taxon>
        <taxon>Metazoa</taxon>
        <taxon>Chordata</taxon>
        <taxon>Craniata</taxon>
        <taxon>Vertebrata</taxon>
        <taxon>Euteleostomi</taxon>
        <taxon>Actinopterygii</taxon>
        <taxon>Neopterygii</taxon>
        <taxon>Holostei</taxon>
        <taxon>Semionotiformes</taxon>
        <taxon>Lepisosteidae</taxon>
        <taxon>Atractosteus</taxon>
    </lineage>
</organism>
<keyword evidence="5" id="KW-1185">Reference proteome</keyword>
<feature type="region of interest" description="Disordered" evidence="1">
    <location>
        <begin position="1183"/>
        <end position="1247"/>
    </location>
</feature>
<reference evidence="4" key="1">
    <citation type="journal article" date="2021" name="Cell">
        <title>Tracing the genetic footprints of vertebrate landing in non-teleost ray-finned fishes.</title>
        <authorList>
            <person name="Bi X."/>
            <person name="Wang K."/>
            <person name="Yang L."/>
            <person name="Pan H."/>
            <person name="Jiang H."/>
            <person name="Wei Q."/>
            <person name="Fang M."/>
            <person name="Yu H."/>
            <person name="Zhu C."/>
            <person name="Cai Y."/>
            <person name="He Y."/>
            <person name="Gan X."/>
            <person name="Zeng H."/>
            <person name="Yu D."/>
            <person name="Zhu Y."/>
            <person name="Jiang H."/>
            <person name="Qiu Q."/>
            <person name="Yang H."/>
            <person name="Zhang Y.E."/>
            <person name="Wang W."/>
            <person name="Zhu M."/>
            <person name="He S."/>
            <person name="Zhang G."/>
        </authorList>
    </citation>
    <scope>NUCLEOTIDE SEQUENCE</scope>
    <source>
        <strain evidence="4">Allg_001</strain>
    </source>
</reference>
<feature type="non-terminal residue" evidence="4">
    <location>
        <position position="1334"/>
    </location>
</feature>
<comment type="caution">
    <text evidence="4">The sequence shown here is derived from an EMBL/GenBank/DDBJ whole genome shotgun (WGS) entry which is preliminary data.</text>
</comment>
<proteinExistence type="predicted"/>
<feature type="compositionally biased region" description="Polar residues" evidence="1">
    <location>
        <begin position="1223"/>
        <end position="1233"/>
    </location>
</feature>
<feature type="region of interest" description="Disordered" evidence="1">
    <location>
        <begin position="980"/>
        <end position="1001"/>
    </location>
</feature>
<dbReference type="PANTHER" id="PTHR46299">
    <property type="entry name" value="VON WILLEBRAND FACTOR A DOMAIN-CONTAINING PROTEIN 5B2-RELATED"/>
    <property type="match status" value="1"/>
</dbReference>
<dbReference type="Gene3D" id="3.40.50.410">
    <property type="entry name" value="von Willebrand factor, type A domain"/>
    <property type="match status" value="1"/>
</dbReference>
<dbReference type="SMART" id="SM00327">
    <property type="entry name" value="VWA"/>
    <property type="match status" value="1"/>
</dbReference>
<name>A0A8J7TCP7_ATRSP</name>
<evidence type="ECO:0000259" key="3">
    <source>
        <dbReference type="PROSITE" id="PS51468"/>
    </source>
</evidence>